<dbReference type="InterPro" id="IPR045026">
    <property type="entry name" value="LIMYB"/>
</dbReference>
<evidence type="ECO:0000259" key="1">
    <source>
        <dbReference type="Pfam" id="PF12776"/>
    </source>
</evidence>
<reference evidence="2 3" key="1">
    <citation type="journal article" date="2018" name="Front. Plant Sci.">
        <title>Red Clover (Trifolium pratense) and Zigzag Clover (T. medium) - A Picture of Genomic Similarities and Differences.</title>
        <authorList>
            <person name="Dluhosova J."/>
            <person name="Istvanek J."/>
            <person name="Nedelnik J."/>
            <person name="Repkova J."/>
        </authorList>
    </citation>
    <scope>NUCLEOTIDE SEQUENCE [LARGE SCALE GENOMIC DNA]</scope>
    <source>
        <strain evidence="3">cv. 10/8</strain>
        <tissue evidence="2">Leaf</tissue>
    </source>
</reference>
<comment type="caution">
    <text evidence="2">The sequence shown here is derived from an EMBL/GenBank/DDBJ whole genome shotgun (WGS) entry which is preliminary data.</text>
</comment>
<evidence type="ECO:0000313" key="3">
    <source>
        <dbReference type="Proteomes" id="UP000265520"/>
    </source>
</evidence>
<proteinExistence type="predicted"/>
<keyword evidence="3" id="KW-1185">Reference proteome</keyword>
<organism evidence="2 3">
    <name type="scientific">Trifolium medium</name>
    <dbReference type="NCBI Taxonomy" id="97028"/>
    <lineage>
        <taxon>Eukaryota</taxon>
        <taxon>Viridiplantae</taxon>
        <taxon>Streptophyta</taxon>
        <taxon>Embryophyta</taxon>
        <taxon>Tracheophyta</taxon>
        <taxon>Spermatophyta</taxon>
        <taxon>Magnoliopsida</taxon>
        <taxon>eudicotyledons</taxon>
        <taxon>Gunneridae</taxon>
        <taxon>Pentapetalae</taxon>
        <taxon>rosids</taxon>
        <taxon>fabids</taxon>
        <taxon>Fabales</taxon>
        <taxon>Fabaceae</taxon>
        <taxon>Papilionoideae</taxon>
        <taxon>50 kb inversion clade</taxon>
        <taxon>NPAAA clade</taxon>
        <taxon>Hologalegina</taxon>
        <taxon>IRL clade</taxon>
        <taxon>Trifolieae</taxon>
        <taxon>Trifolium</taxon>
    </lineage>
</organism>
<dbReference type="Proteomes" id="UP000265520">
    <property type="component" value="Unassembled WGS sequence"/>
</dbReference>
<dbReference type="EMBL" id="LXQA010184843">
    <property type="protein sequence ID" value="MCI31130.1"/>
    <property type="molecule type" value="Genomic_DNA"/>
</dbReference>
<protein>
    <submittedName>
        <fullName evidence="2">FBD-associated F-box protein</fullName>
    </submittedName>
</protein>
<dbReference type="AlphaFoldDB" id="A0A392R5R7"/>
<dbReference type="PANTHER" id="PTHR47584">
    <property type="match status" value="1"/>
</dbReference>
<dbReference type="Pfam" id="PF12776">
    <property type="entry name" value="Myb_DNA-bind_3"/>
    <property type="match status" value="1"/>
</dbReference>
<sequence>MPNGVFDTGTWTSMTTRLNSITNCFYEKEQLKAKLHRLRTMFLEFYSLLQNTGFRWNAETNTVTASEEAHGKASQFQTKGCDHYKLLEIIFNKNNGTE</sequence>
<accession>A0A392R5R7</accession>
<feature type="non-terminal residue" evidence="2">
    <location>
        <position position="98"/>
    </location>
</feature>
<feature type="domain" description="Myb/SANT-like" evidence="1">
    <location>
        <begin position="3"/>
        <end position="69"/>
    </location>
</feature>
<dbReference type="PANTHER" id="PTHR47584:SF14">
    <property type="entry name" value="L10-INTERACTING MYB DOMAIN-CONTAINING PROTEIN-LIKE"/>
    <property type="match status" value="1"/>
</dbReference>
<evidence type="ECO:0000313" key="2">
    <source>
        <dbReference type="EMBL" id="MCI31130.1"/>
    </source>
</evidence>
<name>A0A392R5R7_9FABA</name>
<dbReference type="InterPro" id="IPR024752">
    <property type="entry name" value="Myb/SANT-like_dom"/>
</dbReference>